<evidence type="ECO:0000256" key="3">
    <source>
        <dbReference type="ARBA" id="ARBA00007090"/>
    </source>
</evidence>
<evidence type="ECO:0000256" key="2">
    <source>
        <dbReference type="ARBA" id="ARBA00004752"/>
    </source>
</evidence>
<keyword evidence="11" id="KW-0133">Cell shape</keyword>
<dbReference type="Gene3D" id="1.10.3810.10">
    <property type="entry name" value="Biosynthetic peptidoglycan transglycosylase-like"/>
    <property type="match status" value="1"/>
</dbReference>
<feature type="compositionally biased region" description="Pro residues" evidence="18">
    <location>
        <begin position="1"/>
        <end position="13"/>
    </location>
</feature>
<dbReference type="GO" id="GO:0008955">
    <property type="term" value="F:peptidoglycan glycosyltransferase activity"/>
    <property type="evidence" value="ECO:0007669"/>
    <property type="project" value="UniProtKB-EC"/>
</dbReference>
<proteinExistence type="inferred from homology"/>
<dbReference type="InterPro" id="IPR023346">
    <property type="entry name" value="Lysozyme-like_dom_sf"/>
</dbReference>
<dbReference type="GO" id="GO:0006508">
    <property type="term" value="P:proteolysis"/>
    <property type="evidence" value="ECO:0007669"/>
    <property type="project" value="UniProtKB-KW"/>
</dbReference>
<feature type="domain" description="Glycosyl transferase family 51" evidence="21">
    <location>
        <begin position="88"/>
        <end position="269"/>
    </location>
</feature>
<dbReference type="Pfam" id="PF00912">
    <property type="entry name" value="Transgly"/>
    <property type="match status" value="1"/>
</dbReference>
<comment type="catalytic activity">
    <reaction evidence="16">
        <text>Preferential cleavage: (Ac)2-L-Lys-D-Ala-|-D-Ala. Also transpeptidation of peptidyl-alanyl moieties that are N-acyl substituents of D-alanine.</text>
        <dbReference type="EC" id="3.4.16.4"/>
    </reaction>
</comment>
<dbReference type="SUPFAM" id="SSF53955">
    <property type="entry name" value="Lysozyme-like"/>
    <property type="match status" value="1"/>
</dbReference>
<evidence type="ECO:0000256" key="7">
    <source>
        <dbReference type="ARBA" id="ARBA00022670"/>
    </source>
</evidence>
<dbReference type="Proteomes" id="UP000559626">
    <property type="component" value="Unassembled WGS sequence"/>
</dbReference>
<keyword evidence="12" id="KW-0573">Peptidoglycan synthesis</keyword>
<comment type="similarity">
    <text evidence="3">In the C-terminal section; belongs to the transpeptidase family.</text>
</comment>
<dbReference type="RefSeq" id="WP_169532776.1">
    <property type="nucleotide sequence ID" value="NZ_JABBGH010000003.1"/>
</dbReference>
<comment type="subcellular location">
    <subcellularLocation>
        <location evidence="1">Cell membrane</location>
    </subcellularLocation>
</comment>
<feature type="domain" description="Penicillin-binding protein transpeptidase" evidence="20">
    <location>
        <begin position="443"/>
        <end position="685"/>
    </location>
</feature>
<evidence type="ECO:0000256" key="19">
    <source>
        <dbReference type="SAM" id="Phobius"/>
    </source>
</evidence>
<evidence type="ECO:0000256" key="8">
    <source>
        <dbReference type="ARBA" id="ARBA00022676"/>
    </source>
</evidence>
<dbReference type="Gene3D" id="3.40.710.10">
    <property type="entry name" value="DD-peptidase/beta-lactamase superfamily"/>
    <property type="match status" value="2"/>
</dbReference>
<evidence type="ECO:0000259" key="21">
    <source>
        <dbReference type="Pfam" id="PF00912"/>
    </source>
</evidence>
<reference evidence="22 23" key="1">
    <citation type="submission" date="2020-04" db="EMBL/GenBank/DDBJ databases">
        <title>Hymenobacter polaris sp. nov., isolated from Arctic soil.</title>
        <authorList>
            <person name="Dahal R.H."/>
        </authorList>
    </citation>
    <scope>NUCLEOTIDE SEQUENCE [LARGE SCALE GENOMIC DNA]</scope>
    <source>
        <strain evidence="22 23">RP-2-7</strain>
    </source>
</reference>
<keyword evidence="19" id="KW-0812">Transmembrane</keyword>
<evidence type="ECO:0000256" key="14">
    <source>
        <dbReference type="ARBA" id="ARBA00023268"/>
    </source>
</evidence>
<keyword evidence="5" id="KW-1003">Cell membrane</keyword>
<dbReference type="GO" id="GO:0009002">
    <property type="term" value="F:serine-type D-Ala-D-Ala carboxypeptidase activity"/>
    <property type="evidence" value="ECO:0007669"/>
    <property type="project" value="UniProtKB-EC"/>
</dbReference>
<evidence type="ECO:0000256" key="9">
    <source>
        <dbReference type="ARBA" id="ARBA00022679"/>
    </source>
</evidence>
<evidence type="ECO:0000256" key="6">
    <source>
        <dbReference type="ARBA" id="ARBA00022645"/>
    </source>
</evidence>
<gene>
    <name evidence="22" type="ORF">HHL22_17935</name>
</gene>
<keyword evidence="6" id="KW-0121">Carboxypeptidase</keyword>
<evidence type="ECO:0000259" key="20">
    <source>
        <dbReference type="Pfam" id="PF00905"/>
    </source>
</evidence>
<evidence type="ECO:0000256" key="15">
    <source>
        <dbReference type="ARBA" id="ARBA00023316"/>
    </source>
</evidence>
<protein>
    <submittedName>
        <fullName evidence="22">Penicillin-binding protein</fullName>
    </submittedName>
</protein>
<dbReference type="Pfam" id="PF00905">
    <property type="entry name" value="Transpeptidase"/>
    <property type="match status" value="1"/>
</dbReference>
<keyword evidence="15" id="KW-0961">Cell wall biogenesis/degradation</keyword>
<comment type="catalytic activity">
    <reaction evidence="17">
        <text>[GlcNAc-(1-&gt;4)-Mur2Ac(oyl-L-Ala-gamma-D-Glu-L-Lys-D-Ala-D-Ala)](n)-di-trans,octa-cis-undecaprenyl diphosphate + beta-D-GlcNAc-(1-&gt;4)-Mur2Ac(oyl-L-Ala-gamma-D-Glu-L-Lys-D-Ala-D-Ala)-di-trans,octa-cis-undecaprenyl diphosphate = [GlcNAc-(1-&gt;4)-Mur2Ac(oyl-L-Ala-gamma-D-Glu-L-Lys-D-Ala-D-Ala)](n+1)-di-trans,octa-cis-undecaprenyl diphosphate + di-trans,octa-cis-undecaprenyl diphosphate + H(+)</text>
        <dbReference type="Rhea" id="RHEA:23708"/>
        <dbReference type="Rhea" id="RHEA-COMP:9602"/>
        <dbReference type="Rhea" id="RHEA-COMP:9603"/>
        <dbReference type="ChEBI" id="CHEBI:15378"/>
        <dbReference type="ChEBI" id="CHEBI:58405"/>
        <dbReference type="ChEBI" id="CHEBI:60033"/>
        <dbReference type="ChEBI" id="CHEBI:78435"/>
        <dbReference type="EC" id="2.4.99.28"/>
    </reaction>
</comment>
<dbReference type="InterPro" id="IPR001460">
    <property type="entry name" value="PCN-bd_Tpept"/>
</dbReference>
<evidence type="ECO:0000256" key="13">
    <source>
        <dbReference type="ARBA" id="ARBA00023136"/>
    </source>
</evidence>
<dbReference type="GO" id="GO:0009252">
    <property type="term" value="P:peptidoglycan biosynthetic process"/>
    <property type="evidence" value="ECO:0007669"/>
    <property type="project" value="UniProtKB-KW"/>
</dbReference>
<feature type="transmembrane region" description="Helical" evidence="19">
    <location>
        <begin position="35"/>
        <end position="58"/>
    </location>
</feature>
<dbReference type="GO" id="GO:0005886">
    <property type="term" value="C:plasma membrane"/>
    <property type="evidence" value="ECO:0007669"/>
    <property type="project" value="UniProtKB-SubCell"/>
</dbReference>
<dbReference type="SUPFAM" id="SSF56601">
    <property type="entry name" value="beta-lactamase/transpeptidase-like"/>
    <property type="match status" value="1"/>
</dbReference>
<feature type="compositionally biased region" description="Polar residues" evidence="18">
    <location>
        <begin position="758"/>
        <end position="774"/>
    </location>
</feature>
<dbReference type="InterPro" id="IPR050396">
    <property type="entry name" value="Glycosyltr_51/Transpeptidase"/>
</dbReference>
<dbReference type="InterPro" id="IPR036950">
    <property type="entry name" value="PBP_transglycosylase"/>
</dbReference>
<evidence type="ECO:0000256" key="10">
    <source>
        <dbReference type="ARBA" id="ARBA00022801"/>
    </source>
</evidence>
<dbReference type="GO" id="GO:0071555">
    <property type="term" value="P:cell wall organization"/>
    <property type="evidence" value="ECO:0007669"/>
    <property type="project" value="UniProtKB-KW"/>
</dbReference>
<evidence type="ECO:0000256" key="4">
    <source>
        <dbReference type="ARBA" id="ARBA00007739"/>
    </source>
</evidence>
<feature type="region of interest" description="Disordered" evidence="18">
    <location>
        <begin position="757"/>
        <end position="783"/>
    </location>
</feature>
<dbReference type="GO" id="GO:0008360">
    <property type="term" value="P:regulation of cell shape"/>
    <property type="evidence" value="ECO:0007669"/>
    <property type="project" value="UniProtKB-KW"/>
</dbReference>
<keyword evidence="7" id="KW-0645">Protease</keyword>
<evidence type="ECO:0000256" key="18">
    <source>
        <dbReference type="SAM" id="MobiDB-lite"/>
    </source>
</evidence>
<keyword evidence="14" id="KW-0511">Multifunctional enzyme</keyword>
<dbReference type="InterPro" id="IPR001264">
    <property type="entry name" value="Glyco_trans_51"/>
</dbReference>
<keyword evidence="23" id="KW-1185">Reference proteome</keyword>
<comment type="pathway">
    <text evidence="2">Cell wall biogenesis; peptidoglycan biosynthesis.</text>
</comment>
<evidence type="ECO:0000313" key="22">
    <source>
        <dbReference type="EMBL" id="NML67090.1"/>
    </source>
</evidence>
<dbReference type="GO" id="GO:0008658">
    <property type="term" value="F:penicillin binding"/>
    <property type="evidence" value="ECO:0007669"/>
    <property type="project" value="InterPro"/>
</dbReference>
<keyword evidence="9" id="KW-0808">Transferase</keyword>
<dbReference type="GO" id="GO:0030288">
    <property type="term" value="C:outer membrane-bounded periplasmic space"/>
    <property type="evidence" value="ECO:0007669"/>
    <property type="project" value="TreeGrafter"/>
</dbReference>
<keyword evidence="19" id="KW-1133">Transmembrane helix</keyword>
<comment type="similarity">
    <text evidence="4">In the N-terminal section; belongs to the glycosyltransferase 51 family.</text>
</comment>
<sequence>MPTPPTPARPRPSPAARRKPAPARPGRFQAFTSTLWWLFGVGLVALVLYVAAVNANFLNLFGRMPNLHSLENPKSELASEIYSADGVLLGKYFRENRTPIEYQDLPQNVIDALIATEDVRFEQHSGIDPKSIMRAVKGLGRAGGGSTLSQQVAKVLFRTREDLNDGTLNGSGKLGLLITKTKEWLLAIRLERNYTKREILRMYFNTVDFGSNAFGINTAAKTFFNKSPKQLTTPEAATLVGIVNAPSRFSPALHPVRSKRRRNWVLRQMSKYGYLPAAELRQDTTKAIVLHYSVESPVQGLAPYFRTEVAKYLQAWARDTDHDLYADGLKIYTTLDSRMQAYAEKSVAEHLALQQKWFSAQWKGQLPWRDENGRVIPGFLEASMRRTQRYKSLVERYEGNKDSVRYYLNHKIPMTVFSWQGEQQVMMSPMDSLAYYKRYLRAGFLAVNPLNGYIKAWVGGPNYKFFKYDHVKQGKRQPGSTFKPIVYTAAIDQGYSPCYPRPDVPTTFPAVAGRPAYTPHNFEGSFSGRTFTLRQALARSMNSITAWLVSKLGPETVVAYAKRLGISSPVEAVPAVGFGSSDCSIYELVGAYGTFVNKGVWTQPIMVTRIEDKNGNELRRFVAQTKEALSEETAYVMTNMLQASTTEPGGTSTILHTGFKFNTTIGAKTGTTSNYSDAWFMGLTPNLVCGMWVGGEDRSIHFRTGAYGQGARLALPLYGLFMQKVYRDKSLDIDTGPFPLPSKPLTIQLDCSQYRGPATQQDSIPYEQRLQQPKANVLDDKDI</sequence>
<evidence type="ECO:0000313" key="23">
    <source>
        <dbReference type="Proteomes" id="UP000559626"/>
    </source>
</evidence>
<feature type="region of interest" description="Disordered" evidence="18">
    <location>
        <begin position="1"/>
        <end position="24"/>
    </location>
</feature>
<name>A0A7Y0AGW8_9BACT</name>
<evidence type="ECO:0000256" key="12">
    <source>
        <dbReference type="ARBA" id="ARBA00022984"/>
    </source>
</evidence>
<dbReference type="AlphaFoldDB" id="A0A7Y0AGW8"/>
<keyword evidence="13 19" id="KW-0472">Membrane</keyword>
<evidence type="ECO:0000256" key="5">
    <source>
        <dbReference type="ARBA" id="ARBA00022475"/>
    </source>
</evidence>
<dbReference type="EMBL" id="JABBGH010000003">
    <property type="protein sequence ID" value="NML67090.1"/>
    <property type="molecule type" value="Genomic_DNA"/>
</dbReference>
<comment type="caution">
    <text evidence="22">The sequence shown here is derived from an EMBL/GenBank/DDBJ whole genome shotgun (WGS) entry which is preliminary data.</text>
</comment>
<keyword evidence="8" id="KW-0328">Glycosyltransferase</keyword>
<evidence type="ECO:0000256" key="11">
    <source>
        <dbReference type="ARBA" id="ARBA00022960"/>
    </source>
</evidence>
<accession>A0A7Y0AGW8</accession>
<evidence type="ECO:0000256" key="17">
    <source>
        <dbReference type="ARBA" id="ARBA00049902"/>
    </source>
</evidence>
<dbReference type="PANTHER" id="PTHR32282:SF11">
    <property type="entry name" value="PENICILLIN-BINDING PROTEIN 1B"/>
    <property type="match status" value="1"/>
</dbReference>
<organism evidence="22 23">
    <name type="scientific">Hymenobacter polaris</name>
    <dbReference type="NCBI Taxonomy" id="2682546"/>
    <lineage>
        <taxon>Bacteria</taxon>
        <taxon>Pseudomonadati</taxon>
        <taxon>Bacteroidota</taxon>
        <taxon>Cytophagia</taxon>
        <taxon>Cytophagales</taxon>
        <taxon>Hymenobacteraceae</taxon>
        <taxon>Hymenobacter</taxon>
    </lineage>
</organism>
<keyword evidence="10" id="KW-0378">Hydrolase</keyword>
<evidence type="ECO:0000256" key="16">
    <source>
        <dbReference type="ARBA" id="ARBA00034000"/>
    </source>
</evidence>
<evidence type="ECO:0000256" key="1">
    <source>
        <dbReference type="ARBA" id="ARBA00004236"/>
    </source>
</evidence>
<dbReference type="PANTHER" id="PTHR32282">
    <property type="entry name" value="BINDING PROTEIN TRANSPEPTIDASE, PUTATIVE-RELATED"/>
    <property type="match status" value="1"/>
</dbReference>
<dbReference type="InterPro" id="IPR012338">
    <property type="entry name" value="Beta-lactam/transpept-like"/>
</dbReference>